<evidence type="ECO:0000313" key="1">
    <source>
        <dbReference type="EMBL" id="PJJ40228.1"/>
    </source>
</evidence>
<comment type="caution">
    <text evidence="1">The sequence shown here is derived from an EMBL/GenBank/DDBJ whole genome shotgun (WGS) entry which is preliminary data.</text>
</comment>
<dbReference type="Proteomes" id="UP000231134">
    <property type="component" value="Unassembled WGS sequence"/>
</dbReference>
<dbReference type="EMBL" id="PGEX01000001">
    <property type="protein sequence ID" value="PJJ40228.1"/>
    <property type="molecule type" value="Genomic_DNA"/>
</dbReference>
<name>A0A2M9A3J1_9BACT</name>
<gene>
    <name evidence="1" type="ORF">BGX16_0141</name>
</gene>
<proteinExistence type="predicted"/>
<reference evidence="1 2" key="1">
    <citation type="submission" date="2017-11" db="EMBL/GenBank/DDBJ databases">
        <title>Animal gut microbial communities from fecal samples from Wisconsin, USA.</title>
        <authorList>
            <person name="Neumann A."/>
        </authorList>
    </citation>
    <scope>NUCLEOTIDE SEQUENCE [LARGE SCALE GENOMIC DNA]</scope>
    <source>
        <strain evidence="1 2">UWS3</strain>
    </source>
</reference>
<dbReference type="AlphaFoldDB" id="A0A2M9A3J1"/>
<keyword evidence="2" id="KW-1185">Reference proteome</keyword>
<evidence type="ECO:0000313" key="2">
    <source>
        <dbReference type="Proteomes" id="UP000231134"/>
    </source>
</evidence>
<sequence>MKPEYEELLNNFERYLDSMSQTEFDSIVDSMAKERDNGESFGFDLSLDTMHGCFLSSLAANAYSNVSLSVESDYNAPCYVMVA</sequence>
<protein>
    <submittedName>
        <fullName evidence="1">Uncharacterized protein</fullName>
    </submittedName>
</protein>
<accession>A0A2M9A3J1</accession>
<organism evidence="1 2">
    <name type="scientific">Hallerella succinigenes</name>
    <dbReference type="NCBI Taxonomy" id="1896222"/>
    <lineage>
        <taxon>Bacteria</taxon>
        <taxon>Pseudomonadati</taxon>
        <taxon>Fibrobacterota</taxon>
        <taxon>Fibrobacteria</taxon>
        <taxon>Fibrobacterales</taxon>
        <taxon>Fibrobacteraceae</taxon>
        <taxon>Hallerella</taxon>
    </lineage>
</organism>